<organism evidence="2 3">
    <name type="scientific">Pseudomonas citronellolis</name>
    <dbReference type="NCBI Taxonomy" id="53408"/>
    <lineage>
        <taxon>Bacteria</taxon>
        <taxon>Pseudomonadati</taxon>
        <taxon>Pseudomonadota</taxon>
        <taxon>Gammaproteobacteria</taxon>
        <taxon>Pseudomonadales</taxon>
        <taxon>Pseudomonadaceae</taxon>
        <taxon>Pseudomonas</taxon>
    </lineage>
</organism>
<gene>
    <name evidence="2" type="ORF">A9C11_17400</name>
</gene>
<accession>A0A1A9KDT7</accession>
<keyword evidence="1" id="KW-1133">Transmembrane helix</keyword>
<keyword evidence="1" id="KW-0472">Membrane</keyword>
<proteinExistence type="predicted"/>
<protein>
    <submittedName>
        <fullName evidence="2">Uncharacterized protein</fullName>
    </submittedName>
</protein>
<reference evidence="2 3" key="1">
    <citation type="submission" date="2016-05" db="EMBL/GenBank/DDBJ databases">
        <title>Genome Sequence of Pseudomonas citronellolis Strain SJTE-3, an Estrogens and Persistent Organic Pollutants degradation strain.</title>
        <authorList>
            <person name="Liang R."/>
        </authorList>
    </citation>
    <scope>NUCLEOTIDE SEQUENCE [LARGE SCALE GENOMIC DNA]</scope>
    <source>
        <strain evidence="2 3">SJTE-3</strain>
    </source>
</reference>
<keyword evidence="1" id="KW-0812">Transmembrane</keyword>
<feature type="transmembrane region" description="Helical" evidence="1">
    <location>
        <begin position="25"/>
        <end position="43"/>
    </location>
</feature>
<dbReference type="EMBL" id="CP015878">
    <property type="protein sequence ID" value="ANI15644.1"/>
    <property type="molecule type" value="Genomic_DNA"/>
</dbReference>
<dbReference type="Proteomes" id="UP000077748">
    <property type="component" value="Chromosome"/>
</dbReference>
<sequence>MRHHSHPDFHLHEARRAMLLRWAQLAQWFGLVMILLTIGLAALGDSLEDPTATSIITLCGALGLAALIPARMILTHYQKQDERDGQP</sequence>
<evidence type="ECO:0000313" key="2">
    <source>
        <dbReference type="EMBL" id="ANI15644.1"/>
    </source>
</evidence>
<dbReference type="AlphaFoldDB" id="A0A1A9KDT7"/>
<evidence type="ECO:0000256" key="1">
    <source>
        <dbReference type="SAM" id="Phobius"/>
    </source>
</evidence>
<dbReference type="RefSeq" id="WP_064583379.1">
    <property type="nucleotide sequence ID" value="NZ_CP015878.1"/>
</dbReference>
<name>A0A1A9KDT7_9PSED</name>
<feature type="transmembrane region" description="Helical" evidence="1">
    <location>
        <begin position="55"/>
        <end position="74"/>
    </location>
</feature>
<evidence type="ECO:0000313" key="3">
    <source>
        <dbReference type="Proteomes" id="UP000077748"/>
    </source>
</evidence>